<dbReference type="GO" id="GO:0035999">
    <property type="term" value="P:tetrahydrofolate interconversion"/>
    <property type="evidence" value="ECO:0007669"/>
    <property type="project" value="TreeGrafter"/>
</dbReference>
<evidence type="ECO:0000256" key="5">
    <source>
        <dbReference type="RuleBase" id="RU361279"/>
    </source>
</evidence>
<dbReference type="SUPFAM" id="SSF100950">
    <property type="entry name" value="NagB/RpiA/CoA transferase-like"/>
    <property type="match status" value="1"/>
</dbReference>
<reference evidence="6 7" key="1">
    <citation type="submission" date="2018-01" db="EMBL/GenBank/DDBJ databases">
        <title>Metagenomic assembled genomes from two thermal pools in the Uzon Caldera, Kamchatka, Russia.</title>
        <authorList>
            <person name="Wilkins L."/>
            <person name="Ettinger C."/>
        </authorList>
    </citation>
    <scope>NUCLEOTIDE SEQUENCE [LARGE SCALE GENOMIC DNA]</scope>
    <source>
        <strain evidence="6">ZAV-02</strain>
    </source>
</reference>
<dbReference type="PANTHER" id="PTHR23407:SF1">
    <property type="entry name" value="5-FORMYLTETRAHYDROFOLATE CYCLO-LIGASE"/>
    <property type="match status" value="1"/>
</dbReference>
<dbReference type="Proteomes" id="UP000243376">
    <property type="component" value="Unassembled WGS sequence"/>
</dbReference>
<dbReference type="Gene3D" id="3.40.50.10420">
    <property type="entry name" value="NagB/RpiA/CoA transferase-like"/>
    <property type="match status" value="1"/>
</dbReference>
<comment type="catalytic activity">
    <reaction evidence="5">
        <text>(6S)-5-formyl-5,6,7,8-tetrahydrofolate + ATP = (6R)-5,10-methenyltetrahydrofolate + ADP + phosphate</text>
        <dbReference type="Rhea" id="RHEA:10488"/>
        <dbReference type="ChEBI" id="CHEBI:30616"/>
        <dbReference type="ChEBI" id="CHEBI:43474"/>
        <dbReference type="ChEBI" id="CHEBI:57455"/>
        <dbReference type="ChEBI" id="CHEBI:57457"/>
        <dbReference type="ChEBI" id="CHEBI:456216"/>
        <dbReference type="EC" id="6.3.3.2"/>
    </reaction>
</comment>
<comment type="caution">
    <text evidence="6">The sequence shown here is derived from an EMBL/GenBank/DDBJ whole genome shotgun (WGS) entry which is preliminary data.</text>
</comment>
<dbReference type="InterPro" id="IPR037171">
    <property type="entry name" value="NagB/RpiA_transferase-like"/>
</dbReference>
<dbReference type="InterPro" id="IPR024185">
    <property type="entry name" value="FTHF_cligase-like_sf"/>
</dbReference>
<feature type="binding site" evidence="4">
    <location>
        <begin position="135"/>
        <end position="143"/>
    </location>
    <ligand>
        <name>ATP</name>
        <dbReference type="ChEBI" id="CHEBI:30616"/>
    </ligand>
</feature>
<evidence type="ECO:0000256" key="1">
    <source>
        <dbReference type="ARBA" id="ARBA00010638"/>
    </source>
</evidence>
<dbReference type="GO" id="GO:0046872">
    <property type="term" value="F:metal ion binding"/>
    <property type="evidence" value="ECO:0007669"/>
    <property type="project" value="UniProtKB-KW"/>
</dbReference>
<dbReference type="EC" id="6.3.3.2" evidence="5"/>
<keyword evidence="3 4" id="KW-0067">ATP-binding</keyword>
<evidence type="ECO:0000256" key="4">
    <source>
        <dbReference type="PIRSR" id="PIRSR006806-1"/>
    </source>
</evidence>
<evidence type="ECO:0000313" key="6">
    <source>
        <dbReference type="EMBL" id="PMP79325.1"/>
    </source>
</evidence>
<dbReference type="GO" id="GO:0030272">
    <property type="term" value="F:5-formyltetrahydrofolate cyclo-ligase activity"/>
    <property type="evidence" value="ECO:0007669"/>
    <property type="project" value="UniProtKB-EC"/>
</dbReference>
<protein>
    <recommendedName>
        <fullName evidence="5">5-formyltetrahydrofolate cyclo-ligase</fullName>
        <ecNumber evidence="5">6.3.3.2</ecNumber>
    </recommendedName>
</protein>
<keyword evidence="6" id="KW-0436">Ligase</keyword>
<evidence type="ECO:0000256" key="3">
    <source>
        <dbReference type="ARBA" id="ARBA00022840"/>
    </source>
</evidence>
<dbReference type="AlphaFoldDB" id="A0A2J6X3A7"/>
<keyword evidence="5" id="KW-0460">Magnesium</keyword>
<organism evidence="6 7">
    <name type="scientific">Chloroflexus aggregans</name>
    <dbReference type="NCBI Taxonomy" id="152260"/>
    <lineage>
        <taxon>Bacteria</taxon>
        <taxon>Bacillati</taxon>
        <taxon>Chloroflexota</taxon>
        <taxon>Chloroflexia</taxon>
        <taxon>Chloroflexales</taxon>
        <taxon>Chloroflexineae</taxon>
        <taxon>Chloroflexaceae</taxon>
        <taxon>Chloroflexus</taxon>
    </lineage>
</organism>
<dbReference type="Pfam" id="PF01812">
    <property type="entry name" value="5-FTHF_cyc-lig"/>
    <property type="match status" value="1"/>
</dbReference>
<dbReference type="GO" id="GO:0009396">
    <property type="term" value="P:folic acid-containing compound biosynthetic process"/>
    <property type="evidence" value="ECO:0007669"/>
    <property type="project" value="TreeGrafter"/>
</dbReference>
<evidence type="ECO:0000313" key="7">
    <source>
        <dbReference type="Proteomes" id="UP000243376"/>
    </source>
</evidence>
<keyword evidence="5" id="KW-0479">Metal-binding</keyword>
<sequence length="192" mass="21274">MTDIAAEKAALRAKMMTLRDTLPERERRSERICALVQTLAAFATSSAIHCYFPMRSEVDTRPLIAAALAAGKAVAVPIVVGRHQLEHSWIDSLAESEWVRGQFGTRQPRQIHPAHPGEWSVTIVPLLAFDRDRYRLGYGGGYYDMLLATAPTLAVGVAFAAQEIEQLPREAHDYQLDLIVCEDGIRGDGRSM</sequence>
<dbReference type="NCBIfam" id="TIGR02727">
    <property type="entry name" value="MTHFS_bact"/>
    <property type="match status" value="1"/>
</dbReference>
<dbReference type="GO" id="GO:0005524">
    <property type="term" value="F:ATP binding"/>
    <property type="evidence" value="ECO:0007669"/>
    <property type="project" value="UniProtKB-KW"/>
</dbReference>
<name>A0A2J6X3A7_9CHLR</name>
<evidence type="ECO:0000256" key="2">
    <source>
        <dbReference type="ARBA" id="ARBA00022741"/>
    </source>
</evidence>
<dbReference type="PIRSF" id="PIRSF006806">
    <property type="entry name" value="FTHF_cligase"/>
    <property type="match status" value="1"/>
</dbReference>
<dbReference type="EMBL" id="PNIQ01000675">
    <property type="protein sequence ID" value="PMP79325.1"/>
    <property type="molecule type" value="Genomic_DNA"/>
</dbReference>
<keyword evidence="2 4" id="KW-0547">Nucleotide-binding</keyword>
<dbReference type="PANTHER" id="PTHR23407">
    <property type="entry name" value="ATPASE INHIBITOR/5-FORMYLTETRAHYDROFOLATE CYCLO-LIGASE"/>
    <property type="match status" value="1"/>
</dbReference>
<proteinExistence type="inferred from homology"/>
<feature type="binding site" evidence="4">
    <location>
        <begin position="8"/>
        <end position="12"/>
    </location>
    <ligand>
        <name>ATP</name>
        <dbReference type="ChEBI" id="CHEBI:30616"/>
    </ligand>
</feature>
<accession>A0A2J6X3A7</accession>
<gene>
    <name evidence="6" type="ORF">C0184_10085</name>
</gene>
<feature type="binding site" evidence="4">
    <location>
        <position position="57"/>
    </location>
    <ligand>
        <name>substrate</name>
    </ligand>
</feature>
<comment type="similarity">
    <text evidence="1 5">Belongs to the 5-formyltetrahydrofolate cyclo-ligase family.</text>
</comment>
<comment type="cofactor">
    <cofactor evidence="5">
        <name>Mg(2+)</name>
        <dbReference type="ChEBI" id="CHEBI:18420"/>
    </cofactor>
</comment>
<dbReference type="InterPro" id="IPR002698">
    <property type="entry name" value="FTHF_cligase"/>
</dbReference>